<sequence length="61" mass="7004">MTLEKQVIGELLNDLEGSRNKYEDYWYSWETFGGTKYEGVLLEIDNNTRIVACTDGVVRAV</sequence>
<keyword evidence="2" id="KW-1185">Reference proteome</keyword>
<accession>G3MAD4</accession>
<protein>
    <submittedName>
        <fullName evidence="1">Gp393</fullName>
    </submittedName>
</protein>
<dbReference type="EMBL" id="JN638751">
    <property type="protein sequence ID" value="AEO93652.1"/>
    <property type="molecule type" value="Genomic_DNA"/>
</dbReference>
<evidence type="ECO:0000313" key="1">
    <source>
        <dbReference type="EMBL" id="AEO93652.1"/>
    </source>
</evidence>
<gene>
    <name evidence="1" type="primary">393</name>
    <name evidence="1" type="ORF">G_393</name>
</gene>
<dbReference type="KEGG" id="vg:18563608"/>
<name>G3MAD4_9CAUD</name>
<proteinExistence type="predicted"/>
<evidence type="ECO:0000313" key="2">
    <source>
        <dbReference type="Proteomes" id="UP000009273"/>
    </source>
</evidence>
<dbReference type="GeneID" id="18563608"/>
<reference evidence="1 2" key="1">
    <citation type="submission" date="2011-09" db="EMBL/GenBank/DDBJ databases">
        <authorList>
            <person name="Pope W.H."/>
            <person name="Pedulla M.L."/>
            <person name="Ford M.E."/>
            <person name="Peebles C.L."/>
            <person name="Hatfull G.H."/>
            <person name="Hendrix R.W."/>
        </authorList>
    </citation>
    <scope>NUCLEOTIDE SEQUENCE [LARGE SCALE GENOMIC DNA]</scope>
    <source>
        <strain evidence="1">G</strain>
    </source>
</reference>
<organism evidence="1 2">
    <name type="scientific">Bacillus phage G</name>
    <dbReference type="NCBI Taxonomy" id="2884420"/>
    <lineage>
        <taxon>Viruses</taxon>
        <taxon>Duplodnaviria</taxon>
        <taxon>Heunggongvirae</taxon>
        <taxon>Uroviricota</taxon>
        <taxon>Caudoviricetes</taxon>
        <taxon>Donellivirus</taxon>
        <taxon>Donellivirus gee</taxon>
    </lineage>
</organism>
<dbReference type="RefSeq" id="YP_009015696.1">
    <property type="nucleotide sequence ID" value="NC_023719.1"/>
</dbReference>
<dbReference type="Proteomes" id="UP000009273">
    <property type="component" value="Segment"/>
</dbReference>